<dbReference type="PANTHER" id="PTHR33154:SF33">
    <property type="entry name" value="TRANSCRIPTIONAL REPRESSOR SDPR"/>
    <property type="match status" value="1"/>
</dbReference>
<protein>
    <submittedName>
        <fullName evidence="5">Winged helix-turn-helix transcriptional regulator</fullName>
    </submittedName>
</protein>
<proteinExistence type="predicted"/>
<comment type="caution">
    <text evidence="5">The sequence shown here is derived from an EMBL/GenBank/DDBJ whole genome shotgun (WGS) entry which is preliminary data.</text>
</comment>
<dbReference type="CDD" id="cd00090">
    <property type="entry name" value="HTH_ARSR"/>
    <property type="match status" value="1"/>
</dbReference>
<dbReference type="PANTHER" id="PTHR33154">
    <property type="entry name" value="TRANSCRIPTIONAL REGULATOR, ARSR FAMILY"/>
    <property type="match status" value="1"/>
</dbReference>
<dbReference type="GO" id="GO:0003677">
    <property type="term" value="F:DNA binding"/>
    <property type="evidence" value="ECO:0007669"/>
    <property type="project" value="UniProtKB-KW"/>
</dbReference>
<dbReference type="Pfam" id="PF01022">
    <property type="entry name" value="HTH_5"/>
    <property type="match status" value="1"/>
</dbReference>
<dbReference type="InterPro" id="IPR036390">
    <property type="entry name" value="WH_DNA-bd_sf"/>
</dbReference>
<dbReference type="InterPro" id="IPR036388">
    <property type="entry name" value="WH-like_DNA-bd_sf"/>
</dbReference>
<dbReference type="AlphaFoldDB" id="A0A7X8H1E0"/>
<evidence type="ECO:0000256" key="1">
    <source>
        <dbReference type="ARBA" id="ARBA00023015"/>
    </source>
</evidence>
<gene>
    <name evidence="5" type="ORF">GX355_11475</name>
</gene>
<dbReference type="NCBIfam" id="NF033788">
    <property type="entry name" value="HTH_metalloreg"/>
    <property type="match status" value="1"/>
</dbReference>
<sequence length="95" mass="11004">MVLGVNQILSALADETRRNILMLLRKGKISSGEIAENLEMTPQALSYHLKKLREADLIYETKYKNFIYYELNLTVLDDAIMWMNQLMGGNHNENK</sequence>
<dbReference type="PRINTS" id="PR00778">
    <property type="entry name" value="HTHARSR"/>
</dbReference>
<dbReference type="NCBIfam" id="NF033789">
    <property type="entry name" value="repress_SdpR"/>
    <property type="match status" value="1"/>
</dbReference>
<dbReference type="SMART" id="SM00418">
    <property type="entry name" value="HTH_ARSR"/>
    <property type="match status" value="1"/>
</dbReference>
<dbReference type="GO" id="GO:0003700">
    <property type="term" value="F:DNA-binding transcription factor activity"/>
    <property type="evidence" value="ECO:0007669"/>
    <property type="project" value="InterPro"/>
</dbReference>
<feature type="domain" description="HTH arsR-type" evidence="4">
    <location>
        <begin position="1"/>
        <end position="91"/>
    </location>
</feature>
<dbReference type="Gene3D" id="1.10.10.10">
    <property type="entry name" value="Winged helix-like DNA-binding domain superfamily/Winged helix DNA-binding domain"/>
    <property type="match status" value="1"/>
</dbReference>
<accession>A0A7X8H1E0</accession>
<evidence type="ECO:0000259" key="4">
    <source>
        <dbReference type="PROSITE" id="PS50987"/>
    </source>
</evidence>
<dbReference type="InterPro" id="IPR001845">
    <property type="entry name" value="HTH_ArsR_DNA-bd_dom"/>
</dbReference>
<dbReference type="PROSITE" id="PS50987">
    <property type="entry name" value="HTH_ARSR_2"/>
    <property type="match status" value="1"/>
</dbReference>
<dbReference type="SUPFAM" id="SSF46785">
    <property type="entry name" value="Winged helix' DNA-binding domain"/>
    <property type="match status" value="1"/>
</dbReference>
<evidence type="ECO:0000256" key="2">
    <source>
        <dbReference type="ARBA" id="ARBA00023125"/>
    </source>
</evidence>
<dbReference type="Proteomes" id="UP000541058">
    <property type="component" value="Unassembled WGS sequence"/>
</dbReference>
<organism evidence="5 6">
    <name type="scientific">Globicatella sulfidifaciens</name>
    <dbReference type="NCBI Taxonomy" id="136093"/>
    <lineage>
        <taxon>Bacteria</taxon>
        <taxon>Bacillati</taxon>
        <taxon>Bacillota</taxon>
        <taxon>Bacilli</taxon>
        <taxon>Lactobacillales</taxon>
        <taxon>Aerococcaceae</taxon>
        <taxon>Globicatella</taxon>
    </lineage>
</organism>
<name>A0A7X8H1E0_9LACT</name>
<keyword evidence="3" id="KW-0804">Transcription</keyword>
<keyword evidence="2" id="KW-0238">DNA-binding</keyword>
<reference evidence="5 6" key="1">
    <citation type="journal article" date="2020" name="Biotechnol. Biofuels">
        <title>New insights from the biogas microbiome by comprehensive genome-resolved metagenomics of nearly 1600 species originating from multiple anaerobic digesters.</title>
        <authorList>
            <person name="Campanaro S."/>
            <person name="Treu L."/>
            <person name="Rodriguez-R L.M."/>
            <person name="Kovalovszki A."/>
            <person name="Ziels R.M."/>
            <person name="Maus I."/>
            <person name="Zhu X."/>
            <person name="Kougias P.G."/>
            <person name="Basile A."/>
            <person name="Luo G."/>
            <person name="Schluter A."/>
            <person name="Konstantinidis K.T."/>
            <person name="Angelidaki I."/>
        </authorList>
    </citation>
    <scope>NUCLEOTIDE SEQUENCE [LARGE SCALE GENOMIC DNA]</scope>
    <source>
        <strain evidence="5">AS23ysBPME_34</strain>
    </source>
</reference>
<keyword evidence="1" id="KW-0805">Transcription regulation</keyword>
<dbReference type="EMBL" id="JAAYSM010000408">
    <property type="protein sequence ID" value="NLJ19466.1"/>
    <property type="molecule type" value="Genomic_DNA"/>
</dbReference>
<dbReference type="InterPro" id="IPR011991">
    <property type="entry name" value="ArsR-like_HTH"/>
</dbReference>
<dbReference type="InterPro" id="IPR047796">
    <property type="entry name" value="SdpR-like_repress"/>
</dbReference>
<evidence type="ECO:0000313" key="6">
    <source>
        <dbReference type="Proteomes" id="UP000541058"/>
    </source>
</evidence>
<evidence type="ECO:0000313" key="5">
    <source>
        <dbReference type="EMBL" id="NLJ19466.1"/>
    </source>
</evidence>
<dbReference type="InterPro" id="IPR051081">
    <property type="entry name" value="HTH_MetalResp_TranReg"/>
</dbReference>
<evidence type="ECO:0000256" key="3">
    <source>
        <dbReference type="ARBA" id="ARBA00023163"/>
    </source>
</evidence>